<feature type="compositionally biased region" description="Polar residues" evidence="1">
    <location>
        <begin position="231"/>
        <end position="246"/>
    </location>
</feature>
<evidence type="ECO:0000313" key="3">
    <source>
        <dbReference type="Proteomes" id="UP000821837"/>
    </source>
</evidence>
<feature type="compositionally biased region" description="Polar residues" evidence="1">
    <location>
        <begin position="511"/>
        <end position="533"/>
    </location>
</feature>
<organism evidence="2 3">
    <name type="scientific">Rhipicephalus sanguineus</name>
    <name type="common">Brown dog tick</name>
    <name type="synonym">Ixodes sanguineus</name>
    <dbReference type="NCBI Taxonomy" id="34632"/>
    <lineage>
        <taxon>Eukaryota</taxon>
        <taxon>Metazoa</taxon>
        <taxon>Ecdysozoa</taxon>
        <taxon>Arthropoda</taxon>
        <taxon>Chelicerata</taxon>
        <taxon>Arachnida</taxon>
        <taxon>Acari</taxon>
        <taxon>Parasitiformes</taxon>
        <taxon>Ixodida</taxon>
        <taxon>Ixodoidea</taxon>
        <taxon>Ixodidae</taxon>
        <taxon>Rhipicephalinae</taxon>
        <taxon>Rhipicephalus</taxon>
        <taxon>Rhipicephalus</taxon>
    </lineage>
</organism>
<evidence type="ECO:0000313" key="2">
    <source>
        <dbReference type="EMBL" id="KAH7976864.1"/>
    </source>
</evidence>
<comment type="caution">
    <text evidence="2">The sequence shown here is derived from an EMBL/GenBank/DDBJ whole genome shotgun (WGS) entry which is preliminary data.</text>
</comment>
<dbReference type="SMART" id="SM01375">
    <property type="entry name" value="Dynein_light"/>
    <property type="match status" value="1"/>
</dbReference>
<dbReference type="VEuPathDB" id="VectorBase:RSAN_049815"/>
<protein>
    <submittedName>
        <fullName evidence="2">Uncharacterized protein</fullName>
    </submittedName>
</protein>
<feature type="region of interest" description="Disordered" evidence="1">
    <location>
        <begin position="393"/>
        <end position="589"/>
    </location>
</feature>
<dbReference type="InterPro" id="IPR001372">
    <property type="entry name" value="Dynein_light_chain_typ-1/2"/>
</dbReference>
<dbReference type="GO" id="GO:0007017">
    <property type="term" value="P:microtubule-based process"/>
    <property type="evidence" value="ECO:0007669"/>
    <property type="project" value="InterPro"/>
</dbReference>
<feature type="region of interest" description="Disordered" evidence="1">
    <location>
        <begin position="195"/>
        <end position="269"/>
    </location>
</feature>
<dbReference type="Proteomes" id="UP000821837">
    <property type="component" value="Chromosome 10"/>
</dbReference>
<reference evidence="2" key="1">
    <citation type="journal article" date="2020" name="Cell">
        <title>Large-Scale Comparative Analyses of Tick Genomes Elucidate Their Genetic Diversity and Vector Capacities.</title>
        <authorList>
            <consortium name="Tick Genome and Microbiome Consortium (TIGMIC)"/>
            <person name="Jia N."/>
            <person name="Wang J."/>
            <person name="Shi W."/>
            <person name="Du L."/>
            <person name="Sun Y."/>
            <person name="Zhan W."/>
            <person name="Jiang J.F."/>
            <person name="Wang Q."/>
            <person name="Zhang B."/>
            <person name="Ji P."/>
            <person name="Bell-Sakyi L."/>
            <person name="Cui X.M."/>
            <person name="Yuan T.T."/>
            <person name="Jiang B.G."/>
            <person name="Yang W.F."/>
            <person name="Lam T.T."/>
            <person name="Chang Q.C."/>
            <person name="Ding S.J."/>
            <person name="Wang X.J."/>
            <person name="Zhu J.G."/>
            <person name="Ruan X.D."/>
            <person name="Zhao L."/>
            <person name="Wei J.T."/>
            <person name="Ye R.Z."/>
            <person name="Que T.C."/>
            <person name="Du C.H."/>
            <person name="Zhou Y.H."/>
            <person name="Cheng J.X."/>
            <person name="Dai P.F."/>
            <person name="Guo W.B."/>
            <person name="Han X.H."/>
            <person name="Huang E.J."/>
            <person name="Li L.F."/>
            <person name="Wei W."/>
            <person name="Gao Y.C."/>
            <person name="Liu J.Z."/>
            <person name="Shao H.Z."/>
            <person name="Wang X."/>
            <person name="Wang C.C."/>
            <person name="Yang T.C."/>
            <person name="Huo Q.B."/>
            <person name="Li W."/>
            <person name="Chen H.Y."/>
            <person name="Chen S.E."/>
            <person name="Zhou L.G."/>
            <person name="Ni X.B."/>
            <person name="Tian J.H."/>
            <person name="Sheng Y."/>
            <person name="Liu T."/>
            <person name="Pan Y.S."/>
            <person name="Xia L.Y."/>
            <person name="Li J."/>
            <person name="Zhao F."/>
            <person name="Cao W.C."/>
        </authorList>
    </citation>
    <scope>NUCLEOTIDE SEQUENCE</scope>
    <source>
        <strain evidence="2">Rsan-2018</strain>
    </source>
</reference>
<feature type="compositionally biased region" description="Basic residues" evidence="1">
    <location>
        <begin position="476"/>
        <end position="487"/>
    </location>
</feature>
<gene>
    <name evidence="2" type="ORF">HPB52_020695</name>
</gene>
<feature type="compositionally biased region" description="Basic and acidic residues" evidence="1">
    <location>
        <begin position="562"/>
        <end position="572"/>
    </location>
</feature>
<proteinExistence type="predicted"/>
<feature type="compositionally biased region" description="Low complexity" evidence="1">
    <location>
        <begin position="534"/>
        <end position="553"/>
    </location>
</feature>
<dbReference type="Gene3D" id="3.30.740.10">
    <property type="entry name" value="Protein Inhibitor Of Neuronal Nitric Oxide Synthase"/>
    <property type="match status" value="1"/>
</dbReference>
<dbReference type="EMBL" id="JABSTV010001246">
    <property type="protein sequence ID" value="KAH7976864.1"/>
    <property type="molecule type" value="Genomic_DNA"/>
</dbReference>
<accession>A0A9D4QGX1</accession>
<keyword evidence="3" id="KW-1185">Reference proteome</keyword>
<name>A0A9D4QGX1_RHISA</name>
<feature type="region of interest" description="Disordered" evidence="1">
    <location>
        <begin position="294"/>
        <end position="361"/>
    </location>
</feature>
<dbReference type="InterPro" id="IPR037177">
    <property type="entry name" value="DLC_sf"/>
</dbReference>
<dbReference type="Pfam" id="PF01221">
    <property type="entry name" value="Dynein_light"/>
    <property type="match status" value="1"/>
</dbReference>
<feature type="compositionally biased region" description="Basic residues" evidence="1">
    <location>
        <begin position="415"/>
        <end position="426"/>
    </location>
</feature>
<feature type="compositionally biased region" description="Pro residues" evidence="1">
    <location>
        <begin position="437"/>
        <end position="446"/>
    </location>
</feature>
<feature type="compositionally biased region" description="Polar residues" evidence="1">
    <location>
        <begin position="573"/>
        <end position="582"/>
    </location>
</feature>
<dbReference type="GO" id="GO:0030286">
    <property type="term" value="C:dynein complex"/>
    <property type="evidence" value="ECO:0007669"/>
    <property type="project" value="InterPro"/>
</dbReference>
<reference evidence="2" key="2">
    <citation type="submission" date="2021-09" db="EMBL/GenBank/DDBJ databases">
        <authorList>
            <person name="Jia N."/>
            <person name="Wang J."/>
            <person name="Shi W."/>
            <person name="Du L."/>
            <person name="Sun Y."/>
            <person name="Zhan W."/>
            <person name="Jiang J."/>
            <person name="Wang Q."/>
            <person name="Zhang B."/>
            <person name="Ji P."/>
            <person name="Sakyi L.B."/>
            <person name="Cui X."/>
            <person name="Yuan T."/>
            <person name="Jiang B."/>
            <person name="Yang W."/>
            <person name="Lam T.T.-Y."/>
            <person name="Chang Q."/>
            <person name="Ding S."/>
            <person name="Wang X."/>
            <person name="Zhu J."/>
            <person name="Ruan X."/>
            <person name="Zhao L."/>
            <person name="Wei J."/>
            <person name="Que T."/>
            <person name="Du C."/>
            <person name="Cheng J."/>
            <person name="Dai P."/>
            <person name="Han X."/>
            <person name="Huang E."/>
            <person name="Gao Y."/>
            <person name="Liu J."/>
            <person name="Shao H."/>
            <person name="Ye R."/>
            <person name="Li L."/>
            <person name="Wei W."/>
            <person name="Wang X."/>
            <person name="Wang C."/>
            <person name="Huo Q."/>
            <person name="Li W."/>
            <person name="Guo W."/>
            <person name="Chen H."/>
            <person name="Chen S."/>
            <person name="Zhou L."/>
            <person name="Zhou L."/>
            <person name="Ni X."/>
            <person name="Tian J."/>
            <person name="Zhou Y."/>
            <person name="Sheng Y."/>
            <person name="Liu T."/>
            <person name="Pan Y."/>
            <person name="Xia L."/>
            <person name="Li J."/>
            <person name="Zhao F."/>
            <person name="Cao W."/>
        </authorList>
    </citation>
    <scope>NUCLEOTIDE SEQUENCE</scope>
    <source>
        <strain evidence="2">Rsan-2018</strain>
        <tissue evidence="2">Larvae</tissue>
    </source>
</reference>
<dbReference type="SUPFAM" id="SSF54648">
    <property type="entry name" value="DLC"/>
    <property type="match status" value="1"/>
</dbReference>
<evidence type="ECO:0000256" key="1">
    <source>
        <dbReference type="SAM" id="MobiDB-lite"/>
    </source>
</evidence>
<sequence length="723" mass="79081">MVVNVSTFDVFPADASAADMDGELVLHYTEMSGSLLRDSLSVCTAACKKYPDSHEKAAKRIKQTMDRRHGSSWHVVVGASFGLEVTHEACDAEPNGMEPCAKEQSQGNYFDIAPLLRQHEKKLRREIVLLSIRLESSSGRKKQQDTKREQKHWEQLKGSILDAQLGGVFSYSLPNLEQIKQAVLFTESAGQSTLNKRSSFSEVRSAFPEDPVSHADEEVDEGFRTPASGYPSGNASGYASPHSQRSWAEPGTSGRPSALPSTSSSAGLVQRWRSLDHSPKSRVDSIGFKAKVKAVKRKRLVQSPSRITEAESRSQSPARQREAGASSEGTSHRHHHRHHHYEQGQEEQPYAQEEESADSRRAAATLEEMYASLDRLSRIVSEMALLISVSTAHSGRLDEGHRRRPSSPAAVSRSGRSRSISRHPSHSSRDRSASAAPSPPGSPAPPVRRSSRSTGRVSSRDTASFPPSHDEESRESRRKRGKRPKPQRRQEHDSVAETCAVPILRRASDQEVVTQSGPVVNSRAPSNLDSTNGSEDVSSHSSRSGSYSEISVSQEEESGVEEGNRVVVEDSRPGSSFRPTSVRSDDERMLLSSQTQSPGLFYEHPPFLPQDALPADHGAFEAASLQEDEDGGRLSPGEVPFASEGPLPFVEPRFPVLETQTGGQERGFRGIARGSCWSDPGHLVSELLNVEDFDDGVDALFPHSAHTLVRLKMNACSIDEGVG</sequence>
<dbReference type="AlphaFoldDB" id="A0A9D4QGX1"/>